<name>A0A395G7F3_9STAP</name>
<accession>A0A395G7F3</accession>
<protein>
    <submittedName>
        <fullName evidence="2">NERD domain-containing protein</fullName>
    </submittedName>
</protein>
<keyword evidence="3" id="KW-1185">Reference proteome</keyword>
<reference evidence="2 3" key="1">
    <citation type="journal article" date="2018" name="Front. Microbiol.">
        <title>Description and Comparative Genomics of Macrococcus caseolyticus subsp. hominis subsp. nov., Macrococcus goetzii sp. nov., Macrococcus epidermidis sp. nov., and Macrococcus bohemicus sp. nov., Novel Macrococci From Human Clinical Material With Virulence Potential and Suspected Uptake of Foreign DNA by Natural Transformation.</title>
        <authorList>
            <person name="Maslanova I."/>
            <person name="Wertheimer Z."/>
            <person name="Sedlacek I."/>
            <person name="Svec P."/>
            <person name="Indrakova A."/>
            <person name="Kovarovic V."/>
            <person name="Schumann P."/>
            <person name="Sproer C."/>
            <person name="Kralova S."/>
            <person name="Sedo O."/>
            <person name="Kristofova L."/>
            <person name="Vrbovska V."/>
            <person name="Fuzik T."/>
            <person name="Petras P."/>
            <person name="Zdrahal Z."/>
            <person name="Ruzickova V."/>
            <person name="Doskar J."/>
            <person name="Pantucek R."/>
        </authorList>
    </citation>
    <scope>NUCLEOTIDE SEQUENCE [LARGE SCALE GENOMIC DNA]</scope>
    <source>
        <strain evidence="2 3">CCM 4927</strain>
    </source>
</reference>
<gene>
    <name evidence="2" type="ORF">BFS35_010700</name>
</gene>
<organism evidence="2 3">
    <name type="scientific">Macrococcoides goetzii</name>
    <dbReference type="NCBI Taxonomy" id="1891097"/>
    <lineage>
        <taxon>Bacteria</taxon>
        <taxon>Bacillati</taxon>
        <taxon>Bacillota</taxon>
        <taxon>Bacilli</taxon>
        <taxon>Bacillales</taxon>
        <taxon>Staphylococcaceae</taxon>
        <taxon>Macrococcoides</taxon>
    </lineage>
</organism>
<dbReference type="Proteomes" id="UP000229523">
    <property type="component" value="Unassembled WGS sequence"/>
</dbReference>
<evidence type="ECO:0000313" key="2">
    <source>
        <dbReference type="EMBL" id="RAI79915.1"/>
    </source>
</evidence>
<dbReference type="EMBL" id="MJBI02000005">
    <property type="protein sequence ID" value="RAI79915.1"/>
    <property type="molecule type" value="Genomic_DNA"/>
</dbReference>
<sequence>MMQIEEILFRRMTDYRFSDAYYRVQHGFLGELKFFNLFKIAQGHLELFNININVDGYQFEVDRLIITGEAIYAFDVKHYSAPCVDESEYWRNKYSSFKSPMSQFTIMKDGLKVYVHYHQLTHRLVCKLVFISEHFYIDRKTDEILYFKDIAPLFRAMKQERVVSAFEFTIQKHLMGLHRPINYYNLRPEFNMDTLRKGIICERCAMQIDFGQSSKRLVCCEACGNAKTKEKWIRQTLTELALLLNRPFSAKEAYKWTGRSNRHITKRVLDKYFEKIDDHYILNEV</sequence>
<dbReference type="InterPro" id="IPR011528">
    <property type="entry name" value="NERD"/>
</dbReference>
<evidence type="ECO:0000313" key="3">
    <source>
        <dbReference type="Proteomes" id="UP000229523"/>
    </source>
</evidence>
<dbReference type="AlphaFoldDB" id="A0A395G7F3"/>
<feature type="domain" description="NERD" evidence="1">
    <location>
        <begin position="27"/>
        <end position="126"/>
    </location>
</feature>
<dbReference type="Pfam" id="PF08378">
    <property type="entry name" value="NERD"/>
    <property type="match status" value="1"/>
</dbReference>
<comment type="caution">
    <text evidence="2">The sequence shown here is derived from an EMBL/GenBank/DDBJ whole genome shotgun (WGS) entry which is preliminary data.</text>
</comment>
<proteinExistence type="predicted"/>
<evidence type="ECO:0000259" key="1">
    <source>
        <dbReference type="Pfam" id="PF08378"/>
    </source>
</evidence>